<comment type="caution">
    <text evidence="2">The sequence shown here is derived from an EMBL/GenBank/DDBJ whole genome shotgun (WGS) entry which is preliminary data.</text>
</comment>
<evidence type="ECO:0000256" key="1">
    <source>
        <dbReference type="SAM" id="Phobius"/>
    </source>
</evidence>
<keyword evidence="1" id="KW-0812">Transmembrane</keyword>
<keyword evidence="1" id="KW-0472">Membrane</keyword>
<dbReference type="EMBL" id="JARWAL010000002">
    <property type="protein sequence ID" value="MDR5891851.1"/>
    <property type="molecule type" value="Genomic_DNA"/>
</dbReference>
<feature type="transmembrane region" description="Helical" evidence="1">
    <location>
        <begin position="20"/>
        <end position="49"/>
    </location>
</feature>
<dbReference type="RefSeq" id="WP_309635772.1">
    <property type="nucleotide sequence ID" value="NZ_JARWAL010000002.1"/>
</dbReference>
<evidence type="ECO:0000313" key="3">
    <source>
        <dbReference type="Proteomes" id="UP001252270"/>
    </source>
</evidence>
<evidence type="ECO:0008006" key="4">
    <source>
        <dbReference type="Google" id="ProtNLM"/>
    </source>
</evidence>
<organism evidence="2 3">
    <name type="scientific">Halomonas mongoliensis</name>
    <dbReference type="NCBI Taxonomy" id="321265"/>
    <lineage>
        <taxon>Bacteria</taxon>
        <taxon>Pseudomonadati</taxon>
        <taxon>Pseudomonadota</taxon>
        <taxon>Gammaproteobacteria</taxon>
        <taxon>Oceanospirillales</taxon>
        <taxon>Halomonadaceae</taxon>
        <taxon>Halomonas</taxon>
    </lineage>
</organism>
<dbReference type="Proteomes" id="UP001252270">
    <property type="component" value="Unassembled WGS sequence"/>
</dbReference>
<feature type="transmembrane region" description="Helical" evidence="1">
    <location>
        <begin position="61"/>
        <end position="84"/>
    </location>
</feature>
<proteinExistence type="predicted"/>
<accession>A0ABU1GIL1</accession>
<name>A0ABU1GIL1_9GAMM</name>
<sequence>MNTDSDSPRPARRRYSPLAMSAIVTALLALLLQGGFVPLNLAAAVLALLGLRQIRREPERYIGRAFCWLAIALVLVLAVLTALVEPTPSAPPAEFMVPEQNAAER</sequence>
<reference evidence="2 3" key="1">
    <citation type="submission" date="2023-04" db="EMBL/GenBank/DDBJ databases">
        <title>A long-awaited taxogenomic arrangement of the family Halomonadaceae.</title>
        <authorList>
            <person name="De La Haba R."/>
            <person name="Chuvochina M."/>
            <person name="Wittouck S."/>
            <person name="Arahal D.R."/>
            <person name="Sanchez-Porro C."/>
            <person name="Hugenholtz P."/>
            <person name="Ventosa A."/>
        </authorList>
    </citation>
    <scope>NUCLEOTIDE SEQUENCE [LARGE SCALE GENOMIC DNA]</scope>
    <source>
        <strain evidence="2 3">DSM 17332</strain>
    </source>
</reference>
<keyword evidence="3" id="KW-1185">Reference proteome</keyword>
<gene>
    <name evidence="2" type="ORF">QC820_03420</name>
</gene>
<protein>
    <recommendedName>
        <fullName evidence="4">DUF4190 domain-containing protein</fullName>
    </recommendedName>
</protein>
<evidence type="ECO:0000313" key="2">
    <source>
        <dbReference type="EMBL" id="MDR5891851.1"/>
    </source>
</evidence>
<keyword evidence="1" id="KW-1133">Transmembrane helix</keyword>